<dbReference type="Pfam" id="PF00528">
    <property type="entry name" value="BPD_transp_1"/>
    <property type="match status" value="1"/>
</dbReference>
<feature type="transmembrane region" description="Helical" evidence="7">
    <location>
        <begin position="252"/>
        <end position="270"/>
    </location>
</feature>
<dbReference type="PANTHER" id="PTHR43744">
    <property type="entry name" value="ABC TRANSPORTER PERMEASE PROTEIN MG189-RELATED-RELATED"/>
    <property type="match status" value="1"/>
</dbReference>
<comment type="similarity">
    <text evidence="7">Belongs to the binding-protein-dependent transport system permease family.</text>
</comment>
<keyword evidence="4 7" id="KW-0812">Transmembrane</keyword>
<evidence type="ECO:0000256" key="5">
    <source>
        <dbReference type="ARBA" id="ARBA00022989"/>
    </source>
</evidence>
<feature type="transmembrane region" description="Helical" evidence="7">
    <location>
        <begin position="152"/>
        <end position="170"/>
    </location>
</feature>
<dbReference type="Proteomes" id="UP000263014">
    <property type="component" value="Unassembled WGS sequence"/>
</dbReference>
<dbReference type="InterPro" id="IPR000515">
    <property type="entry name" value="MetI-like"/>
</dbReference>
<evidence type="ECO:0000313" key="10">
    <source>
        <dbReference type="EMBL" id="RGI99970.1"/>
    </source>
</evidence>
<organism evidence="10 12">
    <name type="scientific">Hungatella hathewayi</name>
    <dbReference type="NCBI Taxonomy" id="154046"/>
    <lineage>
        <taxon>Bacteria</taxon>
        <taxon>Bacillati</taxon>
        <taxon>Bacillota</taxon>
        <taxon>Clostridia</taxon>
        <taxon>Lachnospirales</taxon>
        <taxon>Lachnospiraceae</taxon>
        <taxon>Hungatella</taxon>
    </lineage>
</organism>
<evidence type="ECO:0000313" key="12">
    <source>
        <dbReference type="Proteomes" id="UP000263014"/>
    </source>
</evidence>
<dbReference type="CDD" id="cd06261">
    <property type="entry name" value="TM_PBP2"/>
    <property type="match status" value="1"/>
</dbReference>
<protein>
    <submittedName>
        <fullName evidence="10">Carbohydrate ABC transporter permease</fullName>
    </submittedName>
</protein>
<gene>
    <name evidence="9" type="ORF">DWX31_13350</name>
    <name evidence="10" type="ORF">DXD79_22780</name>
</gene>
<keyword evidence="2 7" id="KW-0813">Transport</keyword>
<feature type="transmembrane region" description="Helical" evidence="7">
    <location>
        <begin position="116"/>
        <end position="140"/>
    </location>
</feature>
<feature type="domain" description="ABC transmembrane type-1" evidence="8">
    <location>
        <begin position="81"/>
        <end position="270"/>
    </location>
</feature>
<dbReference type="SUPFAM" id="SSF161098">
    <property type="entry name" value="MetI-like"/>
    <property type="match status" value="1"/>
</dbReference>
<comment type="caution">
    <text evidence="10">The sequence shown here is derived from an EMBL/GenBank/DDBJ whole genome shotgun (WGS) entry which is preliminary data.</text>
</comment>
<feature type="transmembrane region" description="Helical" evidence="7">
    <location>
        <begin position="80"/>
        <end position="104"/>
    </location>
</feature>
<evidence type="ECO:0000256" key="3">
    <source>
        <dbReference type="ARBA" id="ARBA00022475"/>
    </source>
</evidence>
<keyword evidence="5 7" id="KW-1133">Transmembrane helix</keyword>
<evidence type="ECO:0000313" key="11">
    <source>
        <dbReference type="Proteomes" id="UP000261023"/>
    </source>
</evidence>
<dbReference type="EMBL" id="QTJW01000008">
    <property type="protein sequence ID" value="RGD70118.1"/>
    <property type="molecule type" value="Genomic_DNA"/>
</dbReference>
<feature type="transmembrane region" description="Helical" evidence="7">
    <location>
        <begin position="191"/>
        <end position="213"/>
    </location>
</feature>
<dbReference type="GO" id="GO:0055085">
    <property type="term" value="P:transmembrane transport"/>
    <property type="evidence" value="ECO:0007669"/>
    <property type="project" value="InterPro"/>
</dbReference>
<evidence type="ECO:0000313" key="9">
    <source>
        <dbReference type="EMBL" id="RGD70118.1"/>
    </source>
</evidence>
<keyword evidence="3" id="KW-1003">Cell membrane</keyword>
<evidence type="ECO:0000256" key="7">
    <source>
        <dbReference type="RuleBase" id="RU363032"/>
    </source>
</evidence>
<evidence type="ECO:0000256" key="1">
    <source>
        <dbReference type="ARBA" id="ARBA00004651"/>
    </source>
</evidence>
<dbReference type="Proteomes" id="UP000261023">
    <property type="component" value="Unassembled WGS sequence"/>
</dbReference>
<feature type="transmembrane region" description="Helical" evidence="7">
    <location>
        <begin position="20"/>
        <end position="41"/>
    </location>
</feature>
<dbReference type="AlphaFoldDB" id="A0A374P2M5"/>
<comment type="subcellular location">
    <subcellularLocation>
        <location evidence="1 7">Cell membrane</location>
        <topology evidence="1 7">Multi-pass membrane protein</topology>
    </subcellularLocation>
</comment>
<dbReference type="PROSITE" id="PS50928">
    <property type="entry name" value="ABC_TM1"/>
    <property type="match status" value="1"/>
</dbReference>
<dbReference type="GO" id="GO:0005886">
    <property type="term" value="C:plasma membrane"/>
    <property type="evidence" value="ECO:0007669"/>
    <property type="project" value="UniProtKB-SubCell"/>
</dbReference>
<name>A0A374P2M5_9FIRM</name>
<dbReference type="EMBL" id="QSON01000012">
    <property type="protein sequence ID" value="RGI99970.1"/>
    <property type="molecule type" value="Genomic_DNA"/>
</dbReference>
<evidence type="ECO:0000256" key="4">
    <source>
        <dbReference type="ARBA" id="ARBA00022692"/>
    </source>
</evidence>
<proteinExistence type="inferred from homology"/>
<sequence>MGQQVKRRIEMKNRHLAVKIISYVILSAGAVMMVLPFYWMIITAFKTPEQVTQMPPIWWPPSFLLDNFKYVLSSGEFARYIINSLFVTVSSVILTTTVSILTAFAFSRLKFPGRDIIFSLFLGFMMVPFELLAITNYVTIVKLHQIDTYKALIVPYTANILYIFILRNFFLEIPGSLYNAARVDGASNWKFLWRIMVPIAKPAIITIILLNSIDSWNSFLWPMLVTNESRMRTVTVGLTSFVQSAGIRYERLMAAAFIVVIPMVVLFFFARKYIVTAVAQGGIKG</sequence>
<dbReference type="PANTHER" id="PTHR43744:SF12">
    <property type="entry name" value="ABC TRANSPORTER PERMEASE PROTEIN MG189-RELATED"/>
    <property type="match status" value="1"/>
</dbReference>
<keyword evidence="6 7" id="KW-0472">Membrane</keyword>
<dbReference type="OrthoDB" id="9787837at2"/>
<reference evidence="11 12" key="1">
    <citation type="submission" date="2018-08" db="EMBL/GenBank/DDBJ databases">
        <title>A genome reference for cultivated species of the human gut microbiota.</title>
        <authorList>
            <person name="Zou Y."/>
            <person name="Xue W."/>
            <person name="Luo G."/>
        </authorList>
    </citation>
    <scope>NUCLEOTIDE SEQUENCE [LARGE SCALE GENOMIC DNA]</scope>
    <source>
        <strain evidence="9 11">AF19-13AC</strain>
        <strain evidence="10 12">TM09-12</strain>
    </source>
</reference>
<evidence type="ECO:0000256" key="6">
    <source>
        <dbReference type="ARBA" id="ARBA00023136"/>
    </source>
</evidence>
<dbReference type="InterPro" id="IPR035906">
    <property type="entry name" value="MetI-like_sf"/>
</dbReference>
<accession>A0A374P2M5</accession>
<evidence type="ECO:0000256" key="2">
    <source>
        <dbReference type="ARBA" id="ARBA00022448"/>
    </source>
</evidence>
<evidence type="ECO:0000259" key="8">
    <source>
        <dbReference type="PROSITE" id="PS50928"/>
    </source>
</evidence>
<dbReference type="Gene3D" id="1.10.3720.10">
    <property type="entry name" value="MetI-like"/>
    <property type="match status" value="1"/>
</dbReference>